<dbReference type="NCBIfam" id="TIGR03663">
    <property type="entry name" value="flippase activity-associated protein Agl23"/>
    <property type="match status" value="1"/>
</dbReference>
<organism evidence="3 4">
    <name type="scientific">Solirubrobacter pauli</name>
    <dbReference type="NCBI Taxonomy" id="166793"/>
    <lineage>
        <taxon>Bacteria</taxon>
        <taxon>Bacillati</taxon>
        <taxon>Actinomycetota</taxon>
        <taxon>Thermoleophilia</taxon>
        <taxon>Solirubrobacterales</taxon>
        <taxon>Solirubrobacteraceae</taxon>
        <taxon>Solirubrobacter</taxon>
    </lineage>
</organism>
<dbReference type="Proteomes" id="UP000278962">
    <property type="component" value="Unassembled WGS sequence"/>
</dbReference>
<feature type="transmembrane region" description="Helical" evidence="1">
    <location>
        <begin position="237"/>
        <end position="259"/>
    </location>
</feature>
<feature type="transmembrane region" description="Helical" evidence="1">
    <location>
        <begin position="290"/>
        <end position="312"/>
    </location>
</feature>
<dbReference type="InterPro" id="IPR019962">
    <property type="entry name" value="CHP03663"/>
</dbReference>
<feature type="transmembrane region" description="Helical" evidence="1">
    <location>
        <begin position="374"/>
        <end position="394"/>
    </location>
</feature>
<proteinExistence type="predicted"/>
<protein>
    <submittedName>
        <fullName evidence="3">Uncharacterized protein (TIGR03663 family)</fullName>
    </submittedName>
</protein>
<feature type="transmembrane region" description="Helical" evidence="1">
    <location>
        <begin position="37"/>
        <end position="54"/>
    </location>
</feature>
<keyword evidence="1" id="KW-1133">Transmembrane helix</keyword>
<gene>
    <name evidence="3" type="ORF">C8N24_5439</name>
</gene>
<feature type="transmembrane region" description="Helical" evidence="1">
    <location>
        <begin position="137"/>
        <end position="156"/>
    </location>
</feature>
<keyword evidence="1" id="KW-0812">Transmembrane</keyword>
<dbReference type="EMBL" id="RBIL01000002">
    <property type="protein sequence ID" value="RKQ87418.1"/>
    <property type="molecule type" value="Genomic_DNA"/>
</dbReference>
<name>A0A660L1W5_9ACTN</name>
<evidence type="ECO:0000313" key="3">
    <source>
        <dbReference type="EMBL" id="RKQ87418.1"/>
    </source>
</evidence>
<dbReference type="AlphaFoldDB" id="A0A660L1W5"/>
<dbReference type="Pfam" id="PF13231">
    <property type="entry name" value="PMT_2"/>
    <property type="match status" value="1"/>
</dbReference>
<dbReference type="PANTHER" id="PTHR41710:SF2">
    <property type="entry name" value="GLYCOSYL TRANSFERASE FAMILY 39_83 DOMAIN-CONTAINING PROTEIN"/>
    <property type="match status" value="1"/>
</dbReference>
<evidence type="ECO:0000256" key="1">
    <source>
        <dbReference type="SAM" id="Phobius"/>
    </source>
</evidence>
<feature type="transmembrane region" description="Helical" evidence="1">
    <location>
        <begin position="206"/>
        <end position="225"/>
    </location>
</feature>
<reference evidence="3 4" key="1">
    <citation type="submission" date="2018-10" db="EMBL/GenBank/DDBJ databases">
        <title>Genomic Encyclopedia of Archaeal and Bacterial Type Strains, Phase II (KMG-II): from individual species to whole genera.</title>
        <authorList>
            <person name="Goeker M."/>
        </authorList>
    </citation>
    <scope>NUCLEOTIDE SEQUENCE [LARGE SCALE GENOMIC DNA]</scope>
    <source>
        <strain evidence="3 4">DSM 14954</strain>
    </source>
</reference>
<dbReference type="RefSeq" id="WP_121255957.1">
    <property type="nucleotide sequence ID" value="NZ_RBIL01000002.1"/>
</dbReference>
<keyword evidence="1" id="KW-0472">Membrane</keyword>
<evidence type="ECO:0000259" key="2">
    <source>
        <dbReference type="Pfam" id="PF13231"/>
    </source>
</evidence>
<dbReference type="InterPro" id="IPR038731">
    <property type="entry name" value="RgtA/B/C-like"/>
</dbReference>
<sequence>MTEIAAHHPTTATEPAPARARRRNVKEWFADQDKRELSLWVALLVVGVIVRFIALGERAFHHDESQDAYFSFLFRESGDYEYNPLLHGPFRFYLTALMYVLFGDSDFTARLAPALMGAAMIPMCWGLRSRTLLGRGGAFAAAVFLAFGPSFLYFSRFAREDIYFASLSLALIVVIWRGIEHPRKYHPAVIGVLLALLFATKETTFISLFVMGTFFLFCFLIPDWRRTILRALTIPGWDGWGWFVAAFAGVFTLLFTTFLTHPGGLYDGVVTGLDYWLGQHEVRRGGESPAFYSFILVTIEWPMLILGAIGAVSLWRRNAIFSAFLLWDFFLSLAVYSWAGEKFAWLVLHPLLPGILLAGVGIQAIWQARGGLKAAGLAFAGVALVYVFLSSWWVNHDRGTDPREFLVSTQSATQVKQVADQVQALADSRGPGATPLSILVDSAEGATFPYAWYFRHLGPNYLDMQQEGAQPPTADVLILTDASKARMEQAGQLAPYDGRQFDFRVWWVRDYPAGVNVGNLFRYITQRKVWNPTGGMKEWLYIKR</sequence>
<evidence type="ECO:0000313" key="4">
    <source>
        <dbReference type="Proteomes" id="UP000278962"/>
    </source>
</evidence>
<dbReference type="OrthoDB" id="9792771at2"/>
<comment type="caution">
    <text evidence="3">The sequence shown here is derived from an EMBL/GenBank/DDBJ whole genome shotgun (WGS) entry which is preliminary data.</text>
</comment>
<feature type="domain" description="Glycosyltransferase RgtA/B/C/D-like" evidence="2">
    <location>
        <begin position="87"/>
        <end position="229"/>
    </location>
</feature>
<accession>A0A660L1W5</accession>
<feature type="transmembrane region" description="Helical" evidence="1">
    <location>
        <begin position="343"/>
        <end position="362"/>
    </location>
</feature>
<feature type="transmembrane region" description="Helical" evidence="1">
    <location>
        <begin position="319"/>
        <end position="337"/>
    </location>
</feature>
<keyword evidence="4" id="KW-1185">Reference proteome</keyword>
<dbReference type="PANTHER" id="PTHR41710">
    <property type="entry name" value="GLYCOSYL TRANSFERASE, FAMILY 39"/>
    <property type="match status" value="1"/>
</dbReference>
<feature type="transmembrane region" description="Helical" evidence="1">
    <location>
        <begin position="162"/>
        <end position="178"/>
    </location>
</feature>